<evidence type="ECO:0000313" key="9">
    <source>
        <dbReference type="Proteomes" id="UP000612282"/>
    </source>
</evidence>
<dbReference type="InterPro" id="IPR000209">
    <property type="entry name" value="Peptidase_S8/S53_dom"/>
</dbReference>
<dbReference type="InterPro" id="IPR023828">
    <property type="entry name" value="Peptidase_S8_Ser-AS"/>
</dbReference>
<gene>
    <name evidence="8" type="ORF">Aco03nite_044450</name>
</gene>
<evidence type="ECO:0000256" key="5">
    <source>
        <dbReference type="PROSITE-ProRule" id="PRU01240"/>
    </source>
</evidence>
<dbReference type="InterPro" id="IPR022398">
    <property type="entry name" value="Peptidase_S8_His-AS"/>
</dbReference>
<feature type="domain" description="Peptidase S8/S53" evidence="7">
    <location>
        <begin position="149"/>
        <end position="392"/>
    </location>
</feature>
<dbReference type="EMBL" id="BOMG01000055">
    <property type="protein sequence ID" value="GID56041.1"/>
    <property type="molecule type" value="Genomic_DNA"/>
</dbReference>
<dbReference type="PROSITE" id="PS51892">
    <property type="entry name" value="SUBTILASE"/>
    <property type="match status" value="1"/>
</dbReference>
<feature type="active site" description="Charge relay system" evidence="5">
    <location>
        <position position="356"/>
    </location>
</feature>
<name>A0ABQ3XC32_9ACTN</name>
<dbReference type="Pfam" id="PF00082">
    <property type="entry name" value="Peptidase_S8"/>
    <property type="match status" value="1"/>
</dbReference>
<keyword evidence="2 5" id="KW-0645">Protease</keyword>
<dbReference type="Gene3D" id="2.60.40.10">
    <property type="entry name" value="Immunoglobulins"/>
    <property type="match status" value="2"/>
</dbReference>
<dbReference type="InterPro" id="IPR015500">
    <property type="entry name" value="Peptidase_S8_subtilisin-rel"/>
</dbReference>
<comment type="caution">
    <text evidence="8">The sequence shown here is derived from an EMBL/GenBank/DDBJ whole genome shotgun (WGS) entry which is preliminary data.</text>
</comment>
<sequence>MKSLHRRIVVGLSAAALLAGGGVAAVSASASVTGKAAAQDLPVRLLVGLRSGVAETTELPTMKRFGLSEAGAMSKSLLGEVRTKSVAVPSGRAKEVTAALKLDPNVSYVEVDPVATKSDFRPNDPLFTAGRQPELAKIKVPTAWDTTKGNAIKVAVIDTGVTPVGDLATSGKVLSGFNFVNDTANARDNNGHGTIVSSLIAATPNNGAGMAGVCSACQIIPVKVLNAKGAGYHSDIAEGVIYAVKAGAKVINMSLGGYDSSTVLKNAVAWANAKGVLVVAAAGNENTSKFSYPAAYADVLSVGATNTRSAANARASFSNYGSWVDVAAPGITAGLSTGGGYFYDNRAANYPVQGTSFSSPLVAGVAALVASKNPGYTNWGLQRAITSSARKNTWTKFGLVDAAAALTKGNDTIAPTATGFSPAANAKVRNGAVVTAAGVKDDWSGVGKVDLYLDGKWHSWDYTAPFAPALKIPGRNGAIKVQLKVSDKAGNAKWLPVRTLIADNVAPTVSITKAPANKAKVKGTVKVTAKAADKSGISKVQLLVNGKVVGTAAKASAVLSFKVASQSKTMKIRLRAYDKAGNVKYTSVLRTYYRA</sequence>
<keyword evidence="6" id="KW-0732">Signal</keyword>
<feature type="signal peptide" evidence="6">
    <location>
        <begin position="1"/>
        <end position="24"/>
    </location>
</feature>
<organism evidence="8 9">
    <name type="scientific">Actinoplanes couchii</name>
    <dbReference type="NCBI Taxonomy" id="403638"/>
    <lineage>
        <taxon>Bacteria</taxon>
        <taxon>Bacillati</taxon>
        <taxon>Actinomycetota</taxon>
        <taxon>Actinomycetes</taxon>
        <taxon>Micromonosporales</taxon>
        <taxon>Micromonosporaceae</taxon>
        <taxon>Actinoplanes</taxon>
    </lineage>
</organism>
<evidence type="ECO:0000256" key="4">
    <source>
        <dbReference type="ARBA" id="ARBA00022825"/>
    </source>
</evidence>
<dbReference type="InterPro" id="IPR013783">
    <property type="entry name" value="Ig-like_fold"/>
</dbReference>
<evidence type="ECO:0000259" key="7">
    <source>
        <dbReference type="Pfam" id="PF00082"/>
    </source>
</evidence>
<proteinExistence type="inferred from homology"/>
<reference evidence="8 9" key="1">
    <citation type="submission" date="2021-01" db="EMBL/GenBank/DDBJ databases">
        <title>Whole genome shotgun sequence of Actinoplanes couchii NBRC 106145.</title>
        <authorList>
            <person name="Komaki H."/>
            <person name="Tamura T."/>
        </authorList>
    </citation>
    <scope>NUCLEOTIDE SEQUENCE [LARGE SCALE GENOMIC DNA]</scope>
    <source>
        <strain evidence="8 9">NBRC 106145</strain>
    </source>
</reference>
<dbReference type="Gene3D" id="3.40.50.200">
    <property type="entry name" value="Peptidase S8/S53 domain"/>
    <property type="match status" value="1"/>
</dbReference>
<evidence type="ECO:0000256" key="1">
    <source>
        <dbReference type="ARBA" id="ARBA00011073"/>
    </source>
</evidence>
<keyword evidence="3 5" id="KW-0378">Hydrolase</keyword>
<evidence type="ECO:0000313" key="8">
    <source>
        <dbReference type="EMBL" id="GID56041.1"/>
    </source>
</evidence>
<protein>
    <recommendedName>
        <fullName evidence="7">Peptidase S8/S53 domain-containing protein</fullName>
    </recommendedName>
</protein>
<dbReference type="PANTHER" id="PTHR43806">
    <property type="entry name" value="PEPTIDASE S8"/>
    <property type="match status" value="1"/>
</dbReference>
<keyword evidence="4 5" id="KW-0720">Serine protease</keyword>
<dbReference type="InterPro" id="IPR050131">
    <property type="entry name" value="Peptidase_S8_subtilisin-like"/>
</dbReference>
<dbReference type="RefSeq" id="WP_203797464.1">
    <property type="nucleotide sequence ID" value="NZ_BAAAQE010000027.1"/>
</dbReference>
<feature type="chain" id="PRO_5046108499" description="Peptidase S8/S53 domain-containing protein" evidence="6">
    <location>
        <begin position="25"/>
        <end position="595"/>
    </location>
</feature>
<dbReference type="Proteomes" id="UP000612282">
    <property type="component" value="Unassembled WGS sequence"/>
</dbReference>
<dbReference type="SUPFAM" id="SSF52743">
    <property type="entry name" value="Subtilisin-like"/>
    <property type="match status" value="1"/>
</dbReference>
<dbReference type="PROSITE" id="PS00137">
    <property type="entry name" value="SUBTILASE_HIS"/>
    <property type="match status" value="1"/>
</dbReference>
<dbReference type="PRINTS" id="PR00723">
    <property type="entry name" value="SUBTILISIN"/>
</dbReference>
<evidence type="ECO:0000256" key="2">
    <source>
        <dbReference type="ARBA" id="ARBA00022670"/>
    </source>
</evidence>
<evidence type="ECO:0000256" key="6">
    <source>
        <dbReference type="SAM" id="SignalP"/>
    </source>
</evidence>
<comment type="similarity">
    <text evidence="1 5">Belongs to the peptidase S8 family.</text>
</comment>
<evidence type="ECO:0000256" key="3">
    <source>
        <dbReference type="ARBA" id="ARBA00022801"/>
    </source>
</evidence>
<accession>A0ABQ3XC32</accession>
<dbReference type="PROSITE" id="PS00138">
    <property type="entry name" value="SUBTILASE_SER"/>
    <property type="match status" value="1"/>
</dbReference>
<feature type="active site" description="Charge relay system" evidence="5">
    <location>
        <position position="158"/>
    </location>
</feature>
<keyword evidence="9" id="KW-1185">Reference proteome</keyword>
<dbReference type="Pfam" id="PF17957">
    <property type="entry name" value="Big_7"/>
    <property type="match status" value="1"/>
</dbReference>
<dbReference type="PANTHER" id="PTHR43806:SF11">
    <property type="entry name" value="CEREVISIN-RELATED"/>
    <property type="match status" value="1"/>
</dbReference>
<feature type="active site" description="Charge relay system" evidence="5">
    <location>
        <position position="192"/>
    </location>
</feature>
<dbReference type="InterPro" id="IPR036852">
    <property type="entry name" value="Peptidase_S8/S53_dom_sf"/>
</dbReference>